<reference evidence="2" key="3">
    <citation type="submission" date="2021-06" db="EMBL/GenBank/DDBJ databases">
        <authorList>
            <person name="Diorio-Toth L."/>
        </authorList>
    </citation>
    <scope>NUCLEOTIDE SEQUENCE</scope>
    <source>
        <strain evidence="2">AL_065</strain>
    </source>
</reference>
<proteinExistence type="predicted"/>
<name>A0AAJ4P3W9_ACILW</name>
<evidence type="ECO:0000256" key="1">
    <source>
        <dbReference type="SAM" id="SignalP"/>
    </source>
</evidence>
<evidence type="ECO:0008006" key="4">
    <source>
        <dbReference type="Google" id="ProtNLM"/>
    </source>
</evidence>
<dbReference type="Proteomes" id="UP000293391">
    <property type="component" value="Chromosome"/>
</dbReference>
<keyword evidence="1" id="KW-0732">Signal</keyword>
<reference evidence="2" key="1">
    <citation type="submission" date="2018-10" db="EMBL/GenBank/DDBJ databases">
        <authorList>
            <person name="D'Souza A.W."/>
            <person name="Potter R.F."/>
            <person name="Wallace M."/>
            <person name="Shupe A."/>
            <person name="Patel S."/>
            <person name="Sun S."/>
            <person name="Gul D."/>
            <person name="Kwon J.H."/>
            <person name="Andleeb S."/>
            <person name="Burnham C.-A.D."/>
            <person name="Dantas G."/>
        </authorList>
    </citation>
    <scope>NUCLEOTIDE SEQUENCE</scope>
    <source>
        <strain evidence="2">AL_065</strain>
    </source>
</reference>
<evidence type="ECO:0000313" key="3">
    <source>
        <dbReference type="Proteomes" id="UP000293391"/>
    </source>
</evidence>
<accession>A0AAJ4P3W9</accession>
<dbReference type="RefSeq" id="WP_129716390.1">
    <property type="nucleotide sequence ID" value="NZ_CP078045.1"/>
</dbReference>
<feature type="signal peptide" evidence="1">
    <location>
        <begin position="1"/>
        <end position="19"/>
    </location>
</feature>
<evidence type="ECO:0000313" key="2">
    <source>
        <dbReference type="EMBL" id="QXR07035.1"/>
    </source>
</evidence>
<organism evidence="2 3">
    <name type="scientific">Acinetobacter lwoffii</name>
    <dbReference type="NCBI Taxonomy" id="28090"/>
    <lineage>
        <taxon>Bacteria</taxon>
        <taxon>Pseudomonadati</taxon>
        <taxon>Pseudomonadota</taxon>
        <taxon>Gammaproteobacteria</taxon>
        <taxon>Moraxellales</taxon>
        <taxon>Moraxellaceae</taxon>
        <taxon>Acinetobacter</taxon>
    </lineage>
</organism>
<sequence>MKKLFLFITALSMSEITMAQYCSIDGFTTPELRLASYQRSQAATSFNISCDTGYSILFNSQNLVSSNGISYVSNGPNKLRTKLNLSGANSGLWGVRVNQGASQRQKYVVSVQLEENPFNGVPAGTYRDRISVDINF</sequence>
<protein>
    <recommendedName>
        <fullName evidence="4">Spore coat protein U domain-containing protein</fullName>
    </recommendedName>
</protein>
<dbReference type="AlphaFoldDB" id="A0AAJ4P3W9"/>
<reference evidence="2" key="2">
    <citation type="journal article" date="2019" name="Nat. Commun.">
        <title>Spatiotemporal dynamics of multidrug resistant bacteria on intensive care unit surfaces.</title>
        <authorList>
            <person name="D'Souza A.W."/>
            <person name="Potter R.F."/>
            <person name="Wallace M."/>
            <person name="Shupe A."/>
            <person name="Patel S."/>
            <person name="Sun X."/>
            <person name="Gul D."/>
            <person name="Kwon J.H."/>
            <person name="Andleeb S."/>
            <person name="Burnham C.D."/>
            <person name="Dantas G."/>
        </authorList>
    </citation>
    <scope>NUCLEOTIDE SEQUENCE</scope>
    <source>
        <strain evidence="2">AL_065</strain>
    </source>
</reference>
<dbReference type="EMBL" id="CP078045">
    <property type="protein sequence ID" value="QXR07035.1"/>
    <property type="molecule type" value="Genomic_DNA"/>
</dbReference>
<feature type="chain" id="PRO_5042507828" description="Spore coat protein U domain-containing protein" evidence="1">
    <location>
        <begin position="20"/>
        <end position="136"/>
    </location>
</feature>
<gene>
    <name evidence="2" type="ORF">EVX74_013300</name>
</gene>